<organism evidence="2 3">
    <name type="scientific">Cylindrobasidium torrendii FP15055 ss-10</name>
    <dbReference type="NCBI Taxonomy" id="1314674"/>
    <lineage>
        <taxon>Eukaryota</taxon>
        <taxon>Fungi</taxon>
        <taxon>Dikarya</taxon>
        <taxon>Basidiomycota</taxon>
        <taxon>Agaricomycotina</taxon>
        <taxon>Agaricomycetes</taxon>
        <taxon>Agaricomycetidae</taxon>
        <taxon>Agaricales</taxon>
        <taxon>Marasmiineae</taxon>
        <taxon>Physalacriaceae</taxon>
        <taxon>Cylindrobasidium</taxon>
    </lineage>
</organism>
<feature type="region of interest" description="Disordered" evidence="1">
    <location>
        <begin position="24"/>
        <end position="50"/>
    </location>
</feature>
<dbReference type="EMBL" id="KN880517">
    <property type="protein sequence ID" value="KIY67792.1"/>
    <property type="molecule type" value="Genomic_DNA"/>
</dbReference>
<evidence type="ECO:0000313" key="3">
    <source>
        <dbReference type="Proteomes" id="UP000054007"/>
    </source>
</evidence>
<sequence>MGAEADIALEFCLQSALKLRLARKKGPSRGRVSGSRGRIELSEGHPNGQILFSQEGTTIQRRRMRRIPRITSLERGCHLAGTGRSQALWRDVARRSPCFPRRVRRYLQSDR</sequence>
<accession>A0A0D7BB91</accession>
<gene>
    <name evidence="2" type="ORF">CYLTODRAFT_280966</name>
</gene>
<dbReference type="Proteomes" id="UP000054007">
    <property type="component" value="Unassembled WGS sequence"/>
</dbReference>
<evidence type="ECO:0000256" key="1">
    <source>
        <dbReference type="SAM" id="MobiDB-lite"/>
    </source>
</evidence>
<reference evidence="2 3" key="1">
    <citation type="journal article" date="2015" name="Fungal Genet. Biol.">
        <title>Evolution of novel wood decay mechanisms in Agaricales revealed by the genome sequences of Fistulina hepatica and Cylindrobasidium torrendii.</title>
        <authorList>
            <person name="Floudas D."/>
            <person name="Held B.W."/>
            <person name="Riley R."/>
            <person name="Nagy L.G."/>
            <person name="Koehler G."/>
            <person name="Ransdell A.S."/>
            <person name="Younus H."/>
            <person name="Chow J."/>
            <person name="Chiniquy J."/>
            <person name="Lipzen A."/>
            <person name="Tritt A."/>
            <person name="Sun H."/>
            <person name="Haridas S."/>
            <person name="LaButti K."/>
            <person name="Ohm R.A."/>
            <person name="Kues U."/>
            <person name="Blanchette R.A."/>
            <person name="Grigoriev I.V."/>
            <person name="Minto R.E."/>
            <person name="Hibbett D.S."/>
        </authorList>
    </citation>
    <scope>NUCLEOTIDE SEQUENCE [LARGE SCALE GENOMIC DNA]</scope>
    <source>
        <strain evidence="2 3">FP15055 ss-10</strain>
    </source>
</reference>
<dbReference type="AlphaFoldDB" id="A0A0D7BB91"/>
<keyword evidence="3" id="KW-1185">Reference proteome</keyword>
<name>A0A0D7BB91_9AGAR</name>
<protein>
    <submittedName>
        <fullName evidence="2">Uncharacterized protein</fullName>
    </submittedName>
</protein>
<evidence type="ECO:0000313" key="2">
    <source>
        <dbReference type="EMBL" id="KIY67792.1"/>
    </source>
</evidence>
<proteinExistence type="predicted"/>